<dbReference type="InterPro" id="IPR003018">
    <property type="entry name" value="GAF"/>
</dbReference>
<evidence type="ECO:0000259" key="9">
    <source>
        <dbReference type="PROSITE" id="PS50113"/>
    </source>
</evidence>
<evidence type="ECO:0000313" key="11">
    <source>
        <dbReference type="Proteomes" id="UP001611383"/>
    </source>
</evidence>
<dbReference type="Gene3D" id="1.10.287.130">
    <property type="match status" value="1"/>
</dbReference>
<dbReference type="SMART" id="SM00091">
    <property type="entry name" value="PAS"/>
    <property type="match status" value="1"/>
</dbReference>
<dbReference type="SUPFAM" id="SSF55874">
    <property type="entry name" value="ATPase domain of HSP90 chaperone/DNA topoisomerase II/histidine kinase"/>
    <property type="match status" value="1"/>
</dbReference>
<dbReference type="NCBIfam" id="TIGR00229">
    <property type="entry name" value="sensory_box"/>
    <property type="match status" value="1"/>
</dbReference>
<comment type="catalytic activity">
    <reaction evidence="1">
        <text>ATP + protein L-histidine = ADP + protein N-phospho-L-histidine.</text>
        <dbReference type="EC" id="2.7.13.3"/>
    </reaction>
</comment>
<dbReference type="EC" id="2.7.13.3" evidence="2"/>
<dbReference type="SUPFAM" id="SSF55781">
    <property type="entry name" value="GAF domain-like"/>
    <property type="match status" value="1"/>
</dbReference>
<feature type="domain" description="Histidine kinase" evidence="7">
    <location>
        <begin position="318"/>
        <end position="534"/>
    </location>
</feature>
<dbReference type="PROSITE" id="PS50109">
    <property type="entry name" value="HIS_KIN"/>
    <property type="match status" value="1"/>
</dbReference>
<dbReference type="Pfam" id="PF00512">
    <property type="entry name" value="HisKA"/>
    <property type="match status" value="1"/>
</dbReference>
<reference evidence="10 11" key="1">
    <citation type="submission" date="2019-08" db="EMBL/GenBank/DDBJ databases">
        <title>Archangium and Cystobacter genomes.</title>
        <authorList>
            <person name="Chen I.-C.K."/>
            <person name="Wielgoss S."/>
        </authorList>
    </citation>
    <scope>NUCLEOTIDE SEQUENCE [LARGE SCALE GENOMIC DNA]</scope>
    <source>
        <strain evidence="10 11">Cbm 6</strain>
    </source>
</reference>
<dbReference type="InterPro" id="IPR001610">
    <property type="entry name" value="PAC"/>
</dbReference>
<dbReference type="Pfam" id="PF08447">
    <property type="entry name" value="PAS_3"/>
    <property type="match status" value="1"/>
</dbReference>
<keyword evidence="5" id="KW-0418">Kinase</keyword>
<dbReference type="SUPFAM" id="SSF47384">
    <property type="entry name" value="Homodimeric domain of signal transducing histidine kinase"/>
    <property type="match status" value="1"/>
</dbReference>
<dbReference type="Gene3D" id="3.30.450.20">
    <property type="entry name" value="PAS domain"/>
    <property type="match status" value="1"/>
</dbReference>
<dbReference type="SMART" id="SM00387">
    <property type="entry name" value="HATPase_c"/>
    <property type="match status" value="1"/>
</dbReference>
<evidence type="ECO:0000256" key="6">
    <source>
        <dbReference type="ARBA" id="ARBA00023012"/>
    </source>
</evidence>
<organism evidence="10 11">
    <name type="scientific">Archangium minus</name>
    <dbReference type="NCBI Taxonomy" id="83450"/>
    <lineage>
        <taxon>Bacteria</taxon>
        <taxon>Pseudomonadati</taxon>
        <taxon>Myxococcota</taxon>
        <taxon>Myxococcia</taxon>
        <taxon>Myxococcales</taxon>
        <taxon>Cystobacterineae</taxon>
        <taxon>Archangiaceae</taxon>
        <taxon>Archangium</taxon>
    </lineage>
</organism>
<dbReference type="InterPro" id="IPR035965">
    <property type="entry name" value="PAS-like_dom_sf"/>
</dbReference>
<protein>
    <recommendedName>
        <fullName evidence="2">histidine kinase</fullName>
        <ecNumber evidence="2">2.7.13.3</ecNumber>
    </recommendedName>
</protein>
<dbReference type="PRINTS" id="PR00344">
    <property type="entry name" value="BCTRLSENSOR"/>
</dbReference>
<dbReference type="InterPro" id="IPR004358">
    <property type="entry name" value="Sig_transdc_His_kin-like_C"/>
</dbReference>
<evidence type="ECO:0000256" key="1">
    <source>
        <dbReference type="ARBA" id="ARBA00000085"/>
    </source>
</evidence>
<dbReference type="InterPro" id="IPR003661">
    <property type="entry name" value="HisK_dim/P_dom"/>
</dbReference>
<evidence type="ECO:0000256" key="2">
    <source>
        <dbReference type="ARBA" id="ARBA00012438"/>
    </source>
</evidence>
<dbReference type="InterPro" id="IPR005467">
    <property type="entry name" value="His_kinase_dom"/>
</dbReference>
<dbReference type="InterPro" id="IPR003594">
    <property type="entry name" value="HATPase_dom"/>
</dbReference>
<dbReference type="EMBL" id="CP043494">
    <property type="protein sequence ID" value="WNG48607.1"/>
    <property type="molecule type" value="Genomic_DNA"/>
</dbReference>
<dbReference type="Proteomes" id="UP001611383">
    <property type="component" value="Chromosome"/>
</dbReference>
<dbReference type="InterPro" id="IPR029016">
    <property type="entry name" value="GAF-like_dom_sf"/>
</dbReference>
<dbReference type="PROSITE" id="PS50113">
    <property type="entry name" value="PAC"/>
    <property type="match status" value="1"/>
</dbReference>
<keyword evidence="4" id="KW-0808">Transferase</keyword>
<dbReference type="CDD" id="cd00082">
    <property type="entry name" value="HisKA"/>
    <property type="match status" value="1"/>
</dbReference>
<evidence type="ECO:0000259" key="8">
    <source>
        <dbReference type="PROSITE" id="PS50112"/>
    </source>
</evidence>
<dbReference type="Gene3D" id="3.30.565.10">
    <property type="entry name" value="Histidine kinase-like ATPase, C-terminal domain"/>
    <property type="match status" value="1"/>
</dbReference>
<dbReference type="SUPFAM" id="SSF55785">
    <property type="entry name" value="PYP-like sensor domain (PAS domain)"/>
    <property type="match status" value="1"/>
</dbReference>
<dbReference type="PANTHER" id="PTHR43711">
    <property type="entry name" value="TWO-COMPONENT HISTIDINE KINASE"/>
    <property type="match status" value="1"/>
</dbReference>
<dbReference type="InterPro" id="IPR013655">
    <property type="entry name" value="PAS_fold_3"/>
</dbReference>
<keyword evidence="6" id="KW-0902">Two-component regulatory system</keyword>
<gene>
    <name evidence="10" type="ORF">F0U60_34215</name>
</gene>
<dbReference type="CDD" id="cd00130">
    <property type="entry name" value="PAS"/>
    <property type="match status" value="1"/>
</dbReference>
<evidence type="ECO:0000256" key="4">
    <source>
        <dbReference type="ARBA" id="ARBA00022679"/>
    </source>
</evidence>
<dbReference type="SMART" id="SM00086">
    <property type="entry name" value="PAC"/>
    <property type="match status" value="1"/>
</dbReference>
<dbReference type="Gene3D" id="3.30.450.40">
    <property type="match status" value="1"/>
</dbReference>
<keyword evidence="11" id="KW-1185">Reference proteome</keyword>
<feature type="domain" description="PAC" evidence="9">
    <location>
        <begin position="105"/>
        <end position="157"/>
    </location>
</feature>
<sequence>MSHPTAKKNFTACGHVVERENPGVEKRDRSFDEQRFSAIFHQPLVGVAHTDLSGRFLLVNPRYCEIVGRTREELLNLRMQDLTHPDDIETNLELFQRITQGGPAFIIEKRYLRPDGSTVWVNNSVSALMDAEGKPHLLMAISQDISERKRAEFQLRFLSDASRILSEWPEDAMQALQRIARLASASVATLCLAELVQQDGSLCRVAAAHRDPSQEPLLHPLRKYASTSDSPFYPVLQTGEARLDTHLDHSGMAVPLKARGRVLGILFFGTSEPGRNYTSDDLAMAQELAHRTVATLENARLFREAQEAIQLRDEFLSIASHELRTPLVSISLQLELVHRLLSPESRRQVETRFSVVRRQLGRLSSLVNDLLEVSHISAGKLELELADVDLVQLAREVLDRMHVVIQQSGCEVSLHAPSEPLRGQWDAARLEQVLINLLGNATRYGQGRPIRVSIRADNDRVWLSVRDEGIGIAPQDLARIFGRFERAVSRRHYGGLGLGLYITRQIVEALGGQVRVESELGRGSLFEVFLPRTALR</sequence>
<evidence type="ECO:0000256" key="5">
    <source>
        <dbReference type="ARBA" id="ARBA00022777"/>
    </source>
</evidence>
<dbReference type="Pfam" id="PF13492">
    <property type="entry name" value="GAF_3"/>
    <property type="match status" value="1"/>
</dbReference>
<dbReference type="Pfam" id="PF02518">
    <property type="entry name" value="HATPase_c"/>
    <property type="match status" value="1"/>
</dbReference>
<dbReference type="InterPro" id="IPR000700">
    <property type="entry name" value="PAS-assoc_C"/>
</dbReference>
<keyword evidence="3" id="KW-0597">Phosphoprotein</keyword>
<dbReference type="InterPro" id="IPR036097">
    <property type="entry name" value="HisK_dim/P_sf"/>
</dbReference>
<evidence type="ECO:0000256" key="3">
    <source>
        <dbReference type="ARBA" id="ARBA00022553"/>
    </source>
</evidence>
<evidence type="ECO:0000313" key="10">
    <source>
        <dbReference type="EMBL" id="WNG48607.1"/>
    </source>
</evidence>
<feature type="domain" description="PAS" evidence="8">
    <location>
        <begin position="32"/>
        <end position="102"/>
    </location>
</feature>
<dbReference type="SMART" id="SM00388">
    <property type="entry name" value="HisKA"/>
    <property type="match status" value="1"/>
</dbReference>
<dbReference type="InterPro" id="IPR036890">
    <property type="entry name" value="HATPase_C_sf"/>
</dbReference>
<dbReference type="InterPro" id="IPR000014">
    <property type="entry name" value="PAS"/>
</dbReference>
<proteinExistence type="predicted"/>
<evidence type="ECO:0000259" key="7">
    <source>
        <dbReference type="PROSITE" id="PS50109"/>
    </source>
</evidence>
<dbReference type="InterPro" id="IPR050736">
    <property type="entry name" value="Sensor_HK_Regulatory"/>
</dbReference>
<dbReference type="PROSITE" id="PS50112">
    <property type="entry name" value="PAS"/>
    <property type="match status" value="1"/>
</dbReference>
<name>A0ABY9WZN3_9BACT</name>
<dbReference type="PANTHER" id="PTHR43711:SF1">
    <property type="entry name" value="HISTIDINE KINASE 1"/>
    <property type="match status" value="1"/>
</dbReference>
<accession>A0ABY9WZN3</accession>